<sequence length="139" mass="15679">MEREGVFAPETAAEARELYESVGPTAQVVVRETAKAMDFDRAEYRERVTGEVIETARDALFASLLVVHRGDREEFEAWCADRDAEVTTVGSEDVDNVVWHHAPFADRVLAATYQQEPEAAAGTLRRQVFGRVYRELFEA</sequence>
<dbReference type="EMBL" id="JBHSKX010000001">
    <property type="protein sequence ID" value="MFC5365462.1"/>
    <property type="molecule type" value="Genomic_DNA"/>
</dbReference>
<gene>
    <name evidence="1" type="ORF">ACFPJ5_00815</name>
</gene>
<protein>
    <submittedName>
        <fullName evidence="1">DUF5809 family protein</fullName>
    </submittedName>
</protein>
<comment type="caution">
    <text evidence="1">The sequence shown here is derived from an EMBL/GenBank/DDBJ whole genome shotgun (WGS) entry which is preliminary data.</text>
</comment>
<organism evidence="1 2">
    <name type="scientific">Salinirubrum litoreum</name>
    <dbReference type="NCBI Taxonomy" id="1126234"/>
    <lineage>
        <taxon>Archaea</taxon>
        <taxon>Methanobacteriati</taxon>
        <taxon>Methanobacteriota</taxon>
        <taxon>Stenosarchaea group</taxon>
        <taxon>Halobacteria</taxon>
        <taxon>Halobacteriales</taxon>
        <taxon>Haloferacaceae</taxon>
        <taxon>Salinirubrum</taxon>
    </lineage>
</organism>
<keyword evidence="2" id="KW-1185">Reference proteome</keyword>
<accession>A0ABD5R6C5</accession>
<evidence type="ECO:0000313" key="2">
    <source>
        <dbReference type="Proteomes" id="UP001596201"/>
    </source>
</evidence>
<evidence type="ECO:0000313" key="1">
    <source>
        <dbReference type="EMBL" id="MFC5365462.1"/>
    </source>
</evidence>
<dbReference type="Proteomes" id="UP001596201">
    <property type="component" value="Unassembled WGS sequence"/>
</dbReference>
<name>A0ABD5R6C5_9EURY</name>
<proteinExistence type="predicted"/>
<reference evidence="1 2" key="1">
    <citation type="journal article" date="2019" name="Int. J. Syst. Evol. Microbiol.">
        <title>The Global Catalogue of Microorganisms (GCM) 10K type strain sequencing project: providing services to taxonomists for standard genome sequencing and annotation.</title>
        <authorList>
            <consortium name="The Broad Institute Genomics Platform"/>
            <consortium name="The Broad Institute Genome Sequencing Center for Infectious Disease"/>
            <person name="Wu L."/>
            <person name="Ma J."/>
        </authorList>
    </citation>
    <scope>NUCLEOTIDE SEQUENCE [LARGE SCALE GENOMIC DNA]</scope>
    <source>
        <strain evidence="1 2">CGMCC 1.12237</strain>
    </source>
</reference>
<dbReference type="RefSeq" id="WP_227229245.1">
    <property type="nucleotide sequence ID" value="NZ_JAJCVJ010000001.1"/>
</dbReference>
<dbReference type="AlphaFoldDB" id="A0ABD5R6C5"/>
<dbReference type="InterPro" id="IPR043832">
    <property type="entry name" value="DUF5809"/>
</dbReference>
<dbReference type="Pfam" id="PF19125">
    <property type="entry name" value="DUF5809"/>
    <property type="match status" value="1"/>
</dbReference>